<dbReference type="Pfam" id="PF00400">
    <property type="entry name" value="WD40"/>
    <property type="match status" value="3"/>
</dbReference>
<evidence type="ECO:0000256" key="2">
    <source>
        <dbReference type="ARBA" id="ARBA00007830"/>
    </source>
</evidence>
<keyword evidence="10" id="KW-1185">Reference proteome</keyword>
<feature type="repeat" description="WD" evidence="7">
    <location>
        <begin position="128"/>
        <end position="171"/>
    </location>
</feature>
<evidence type="ECO:0000256" key="3">
    <source>
        <dbReference type="ARBA" id="ARBA00022574"/>
    </source>
</evidence>
<evidence type="ECO:0000256" key="7">
    <source>
        <dbReference type="PROSITE-ProRule" id="PRU00221"/>
    </source>
</evidence>
<comment type="similarity">
    <text evidence="2">Belongs to the WD repeat rae1 family.</text>
</comment>
<dbReference type="EMBL" id="OU015568">
    <property type="protein sequence ID" value="CAG5081023.1"/>
    <property type="molecule type" value="Genomic_DNA"/>
</dbReference>
<proteinExistence type="inferred from homology"/>
<feature type="compositionally biased region" description="Low complexity" evidence="8">
    <location>
        <begin position="1"/>
        <end position="19"/>
    </location>
</feature>
<dbReference type="PROSITE" id="PS00678">
    <property type="entry name" value="WD_REPEATS_1"/>
    <property type="match status" value="1"/>
</dbReference>
<feature type="repeat" description="WD" evidence="7">
    <location>
        <begin position="87"/>
        <end position="120"/>
    </location>
</feature>
<dbReference type="SUPFAM" id="SSF50978">
    <property type="entry name" value="WD40 repeat-like"/>
    <property type="match status" value="1"/>
</dbReference>
<evidence type="ECO:0000256" key="8">
    <source>
        <dbReference type="SAM" id="MobiDB-lite"/>
    </source>
</evidence>
<evidence type="ECO:0000256" key="4">
    <source>
        <dbReference type="ARBA" id="ARBA00022737"/>
    </source>
</evidence>
<dbReference type="PROSITE" id="PS50082">
    <property type="entry name" value="WD_REPEATS_2"/>
    <property type="match status" value="2"/>
</dbReference>
<evidence type="ECO:0000256" key="6">
    <source>
        <dbReference type="ARBA" id="ARBA00031875"/>
    </source>
</evidence>
<dbReference type="PANTHER" id="PTHR10971">
    <property type="entry name" value="MRNA EXPORT FACTOR AND BUB3"/>
    <property type="match status" value="1"/>
</dbReference>
<keyword evidence="3 7" id="KW-0853">WD repeat</keyword>
<dbReference type="InterPro" id="IPR019775">
    <property type="entry name" value="WD40_repeat_CS"/>
</dbReference>
<evidence type="ECO:0000256" key="1">
    <source>
        <dbReference type="ARBA" id="ARBA00004647"/>
    </source>
</evidence>
<dbReference type="InterPro" id="IPR036322">
    <property type="entry name" value="WD40_repeat_dom_sf"/>
</dbReference>
<gene>
    <name evidence="9" type="ORF">OKIOD_LOCUS1326</name>
</gene>
<evidence type="ECO:0000256" key="5">
    <source>
        <dbReference type="ARBA" id="ARBA00030954"/>
    </source>
</evidence>
<dbReference type="SMART" id="SM00320">
    <property type="entry name" value="WD40"/>
    <property type="match status" value="4"/>
</dbReference>
<dbReference type="PROSITE" id="PS50294">
    <property type="entry name" value="WD_REPEATS_REGION"/>
    <property type="match status" value="1"/>
</dbReference>
<evidence type="ECO:0000313" key="9">
    <source>
        <dbReference type="EMBL" id="CAG5081023.1"/>
    </source>
</evidence>
<dbReference type="Gene3D" id="2.130.10.10">
    <property type="entry name" value="YVTN repeat-like/Quinoprotein amine dehydrogenase"/>
    <property type="match status" value="1"/>
</dbReference>
<evidence type="ECO:0000313" key="10">
    <source>
        <dbReference type="Proteomes" id="UP001158576"/>
    </source>
</evidence>
<dbReference type="InterPro" id="IPR001680">
    <property type="entry name" value="WD40_rpt"/>
</dbReference>
<accession>A0ABN7RRC7</accession>
<dbReference type="InterPro" id="IPR015943">
    <property type="entry name" value="WD40/YVTN_repeat-like_dom_sf"/>
</dbReference>
<comment type="subcellular location">
    <subcellularLocation>
        <location evidence="1">Cytoplasm</location>
        <location evidence="1">Cytoskeleton</location>
        <location evidence="1">Spindle pole</location>
    </subcellularLocation>
</comment>
<keyword evidence="4" id="KW-0677">Repeat</keyword>
<protein>
    <recommendedName>
        <fullName evidence="5">Rae1 protein homolog</fullName>
    </recommendedName>
    <alternativeName>
        <fullName evidence="6">mRNA-associated protein mrnp 41</fullName>
    </alternativeName>
</protein>
<feature type="region of interest" description="Disordered" evidence="8">
    <location>
        <begin position="1"/>
        <end position="21"/>
    </location>
</feature>
<name>A0ABN7RRC7_OIKDI</name>
<reference evidence="9 10" key="1">
    <citation type="submission" date="2021-04" db="EMBL/GenBank/DDBJ databases">
        <authorList>
            <person name="Bliznina A."/>
        </authorList>
    </citation>
    <scope>NUCLEOTIDE SEQUENCE [LARGE SCALE GENOMIC DNA]</scope>
</reference>
<sequence length="380" mass="42312">MTLFGNSGSSFGSSSNSNSNKEHFIQEVPNDTVSRLRFTGANSSNGQFLASTSWANDVRIWQVATQSSGGSFGNNGNFQMATQAKAMKNHEGPVLDCCWTGDNTKLFSVGADKKGMLWDLGADSFNQVAAHDQPITCCAYAKGNNYECMVTGSLDKTIKMWDMRQSTPAKTFNCPERVYAMDLMMPIMVAVTADKKLLGYRMDNDPSEWKVFESQLKQQLRCISIFKNKNGTEPFGFACGSIEGRVAIHNFQPDKPVDNFTFKCHRGPNNTSSRDAQEIYPVNDIAFHPNYTGLLATVGSDGKYTFWDKDNRTKIHGAQNMNTNNDPKKSISCCTVDHEGKIFAYSVGYDWHRGHESNDPNTKPQIVLRNVVDEFKPKSK</sequence>
<dbReference type="Proteomes" id="UP001158576">
    <property type="component" value="Chromosome PAR"/>
</dbReference>
<organism evidence="9 10">
    <name type="scientific">Oikopleura dioica</name>
    <name type="common">Tunicate</name>
    <dbReference type="NCBI Taxonomy" id="34765"/>
    <lineage>
        <taxon>Eukaryota</taxon>
        <taxon>Metazoa</taxon>
        <taxon>Chordata</taxon>
        <taxon>Tunicata</taxon>
        <taxon>Appendicularia</taxon>
        <taxon>Copelata</taxon>
        <taxon>Oikopleuridae</taxon>
        <taxon>Oikopleura</taxon>
    </lineage>
</organism>